<protein>
    <recommendedName>
        <fullName evidence="4">HEAT repeat domain-containing protein</fullName>
    </recommendedName>
</protein>
<keyword evidence="1" id="KW-0472">Membrane</keyword>
<accession>A0ABQ4LQ89</accession>
<gene>
    <name evidence="2" type="ORF">J21TS3_02430</name>
</gene>
<dbReference type="InterPro" id="IPR016024">
    <property type="entry name" value="ARM-type_fold"/>
</dbReference>
<dbReference type="RefSeq" id="WP_212947018.1">
    <property type="nucleotide sequence ID" value="NZ_BORW01000001.1"/>
</dbReference>
<name>A0ABQ4LQ89_9BACL</name>
<dbReference type="PANTHER" id="PTHR12697">
    <property type="entry name" value="PBS LYASE HEAT-LIKE PROTEIN"/>
    <property type="match status" value="1"/>
</dbReference>
<dbReference type="Pfam" id="PF13646">
    <property type="entry name" value="HEAT_2"/>
    <property type="match status" value="1"/>
</dbReference>
<evidence type="ECO:0008006" key="4">
    <source>
        <dbReference type="Google" id="ProtNLM"/>
    </source>
</evidence>
<dbReference type="EMBL" id="BORW01000001">
    <property type="protein sequence ID" value="GIO65422.1"/>
    <property type="molecule type" value="Genomic_DNA"/>
</dbReference>
<organism evidence="2 3">
    <name type="scientific">Paenibacillus cookii</name>
    <dbReference type="NCBI Taxonomy" id="157839"/>
    <lineage>
        <taxon>Bacteria</taxon>
        <taxon>Bacillati</taxon>
        <taxon>Bacillota</taxon>
        <taxon>Bacilli</taxon>
        <taxon>Bacillales</taxon>
        <taxon>Paenibacillaceae</taxon>
        <taxon>Paenibacillus</taxon>
    </lineage>
</organism>
<reference evidence="2 3" key="1">
    <citation type="submission" date="2021-03" db="EMBL/GenBank/DDBJ databases">
        <title>Antimicrobial resistance genes in bacteria isolated from Japanese honey, and their potential for conferring macrolide and lincosamide resistance in the American foulbrood pathogen Paenibacillus larvae.</title>
        <authorList>
            <person name="Okamoto M."/>
            <person name="Kumagai M."/>
            <person name="Kanamori H."/>
            <person name="Takamatsu D."/>
        </authorList>
    </citation>
    <scope>NUCLEOTIDE SEQUENCE [LARGE SCALE GENOMIC DNA]</scope>
    <source>
        <strain evidence="2 3">J21TS3</strain>
    </source>
</reference>
<keyword evidence="1" id="KW-0812">Transmembrane</keyword>
<sequence>MFSHLFVAYVFIYVCLGLIGLGIMLLVQMKISHNREQQRREYYEQKHHDYFVYVQAHLGDDAELKLPPGKLKPLERSVIQDKFIEWIEQFKGDYRNRLIRLCREAGFVEADLKALGSFRYGRRLAAAYRLGGMRAEEAVPGLLKMLQKGKYNSISIIIARSIAKAANRPEDLLDMLRSLLSHGKPIHHLAADILLETKLDAGSILLKLLDDPDPGLVKVGLVAMWGQAVPEVMPVLGRLVGAKEKDVRAEAVKLYLSTNPALKDETIVQLMTDRDWEVRAEAAKALGQLHAAGSIPLLVKALQDASWKVRHNSAESLAALGEAGFEALCQAAVTGTGIQREAALHRIGLVMEAEQKHGAIEQMVAYNKKRLIHDRYFGVKQPVKRVTGVAAVGGDYTA</sequence>
<evidence type="ECO:0000313" key="2">
    <source>
        <dbReference type="EMBL" id="GIO65422.1"/>
    </source>
</evidence>
<feature type="transmembrane region" description="Helical" evidence="1">
    <location>
        <begin position="6"/>
        <end position="27"/>
    </location>
</feature>
<dbReference type="Pfam" id="PF03130">
    <property type="entry name" value="HEAT_PBS"/>
    <property type="match status" value="1"/>
</dbReference>
<evidence type="ECO:0000256" key="1">
    <source>
        <dbReference type="SAM" id="Phobius"/>
    </source>
</evidence>
<dbReference type="Gene3D" id="1.25.10.10">
    <property type="entry name" value="Leucine-rich Repeat Variant"/>
    <property type="match status" value="2"/>
</dbReference>
<dbReference type="InterPro" id="IPR004155">
    <property type="entry name" value="PBS_lyase_HEAT"/>
</dbReference>
<proteinExistence type="predicted"/>
<dbReference type="SUPFAM" id="SSF48371">
    <property type="entry name" value="ARM repeat"/>
    <property type="match status" value="2"/>
</dbReference>
<keyword evidence="3" id="KW-1185">Reference proteome</keyword>
<dbReference type="InterPro" id="IPR011989">
    <property type="entry name" value="ARM-like"/>
</dbReference>
<evidence type="ECO:0000313" key="3">
    <source>
        <dbReference type="Proteomes" id="UP000680638"/>
    </source>
</evidence>
<comment type="caution">
    <text evidence="2">The sequence shown here is derived from an EMBL/GenBank/DDBJ whole genome shotgun (WGS) entry which is preliminary data.</text>
</comment>
<keyword evidence="1" id="KW-1133">Transmembrane helix</keyword>
<dbReference type="PANTHER" id="PTHR12697:SF5">
    <property type="entry name" value="DEOXYHYPUSINE HYDROXYLASE"/>
    <property type="match status" value="1"/>
</dbReference>
<dbReference type="Proteomes" id="UP000680638">
    <property type="component" value="Unassembled WGS sequence"/>
</dbReference>
<dbReference type="SMART" id="SM00567">
    <property type="entry name" value="EZ_HEAT"/>
    <property type="match status" value="3"/>
</dbReference>